<proteinExistence type="predicted"/>
<sequence>MRVLKPLILARRRQISAGPARREAPHPFVLALPVETTDIFDMRHEPRAFTDATIVPLPVPRVAAE</sequence>
<dbReference type="AlphaFoldDB" id="A0A840ADH5"/>
<evidence type="ECO:0000313" key="1">
    <source>
        <dbReference type="EMBL" id="MBB3898145.1"/>
    </source>
</evidence>
<name>A0A840ADH5_9PROT</name>
<reference evidence="1 2" key="1">
    <citation type="submission" date="2020-08" db="EMBL/GenBank/DDBJ databases">
        <title>Genomic Encyclopedia of Type Strains, Phase IV (KMG-IV): sequencing the most valuable type-strain genomes for metagenomic binning, comparative biology and taxonomic classification.</title>
        <authorList>
            <person name="Goeker M."/>
        </authorList>
    </citation>
    <scope>NUCLEOTIDE SEQUENCE [LARGE SCALE GENOMIC DNA]</scope>
    <source>
        <strain evidence="1 2">DSM 19979</strain>
    </source>
</reference>
<gene>
    <name evidence="1" type="ORF">GGQ83_001582</name>
</gene>
<organism evidence="1 2">
    <name type="scientific">Roseococcus suduntuyensis</name>
    <dbReference type="NCBI Taxonomy" id="455361"/>
    <lineage>
        <taxon>Bacteria</taxon>
        <taxon>Pseudomonadati</taxon>
        <taxon>Pseudomonadota</taxon>
        <taxon>Alphaproteobacteria</taxon>
        <taxon>Acetobacterales</taxon>
        <taxon>Roseomonadaceae</taxon>
        <taxon>Roseococcus</taxon>
    </lineage>
</organism>
<comment type="caution">
    <text evidence="1">The sequence shown here is derived from an EMBL/GenBank/DDBJ whole genome shotgun (WGS) entry which is preliminary data.</text>
</comment>
<dbReference type="RefSeq" id="WP_184383234.1">
    <property type="nucleotide sequence ID" value="NZ_JACIDJ010000002.1"/>
</dbReference>
<protein>
    <submittedName>
        <fullName evidence="1">Uncharacterized protein</fullName>
    </submittedName>
</protein>
<keyword evidence="2" id="KW-1185">Reference proteome</keyword>
<dbReference type="EMBL" id="JACIDJ010000002">
    <property type="protein sequence ID" value="MBB3898145.1"/>
    <property type="molecule type" value="Genomic_DNA"/>
</dbReference>
<dbReference type="Proteomes" id="UP000553193">
    <property type="component" value="Unassembled WGS sequence"/>
</dbReference>
<accession>A0A840ADH5</accession>
<evidence type="ECO:0000313" key="2">
    <source>
        <dbReference type="Proteomes" id="UP000553193"/>
    </source>
</evidence>